<feature type="active site" description="Proton acceptor" evidence="6">
    <location>
        <position position="50"/>
    </location>
</feature>
<evidence type="ECO:0000313" key="9">
    <source>
        <dbReference type="Proteomes" id="UP000198601"/>
    </source>
</evidence>
<dbReference type="OrthoDB" id="2052979at2"/>
<feature type="binding site" evidence="6">
    <location>
        <begin position="15"/>
        <end position="17"/>
    </location>
    <ligand>
        <name>NAD(+)</name>
        <dbReference type="ChEBI" id="CHEBI:57540"/>
    </ligand>
</feature>
<feature type="binding site" evidence="6">
    <location>
        <position position="50"/>
    </location>
    <ligand>
        <name>NAD(+)</name>
        <dbReference type="ChEBI" id="CHEBI:57540"/>
    </ligand>
</feature>
<comment type="caution">
    <text evidence="6">Lacks conserved residue(s) required for the propagation of feature annotation.</text>
</comment>
<keyword evidence="9" id="KW-1185">Reference proteome</keyword>
<dbReference type="PROSITE" id="PS52018">
    <property type="entry name" value="DART"/>
    <property type="match status" value="1"/>
</dbReference>
<dbReference type="GO" id="GO:0003677">
    <property type="term" value="F:DNA binding"/>
    <property type="evidence" value="ECO:0007669"/>
    <property type="project" value="UniProtKB-UniRule"/>
</dbReference>
<keyword evidence="2 6" id="KW-0328">Glycosyltransferase</keyword>
<feature type="active site" evidence="6">
    <location>
        <position position="152"/>
    </location>
</feature>
<keyword evidence="1 6" id="KW-1277">Toxin-antitoxin system</keyword>
<evidence type="ECO:0000256" key="1">
    <source>
        <dbReference type="ARBA" id="ARBA00022649"/>
    </source>
</evidence>
<dbReference type="EMBL" id="FMTT01000056">
    <property type="protein sequence ID" value="SCW81920.1"/>
    <property type="molecule type" value="Genomic_DNA"/>
</dbReference>
<dbReference type="GO" id="GO:0016779">
    <property type="term" value="F:nucleotidyltransferase activity"/>
    <property type="evidence" value="ECO:0007669"/>
    <property type="project" value="UniProtKB-UniRule"/>
</dbReference>
<protein>
    <recommendedName>
        <fullName evidence="7">DarT domain-containing protein</fullName>
    </recommendedName>
</protein>
<evidence type="ECO:0000259" key="7">
    <source>
        <dbReference type="PROSITE" id="PS52018"/>
    </source>
</evidence>
<dbReference type="Proteomes" id="UP000198601">
    <property type="component" value="Unassembled WGS sequence"/>
</dbReference>
<proteinExistence type="inferred from homology"/>
<keyword evidence="3 6" id="KW-0808">Transferase</keyword>
<evidence type="ECO:0000256" key="4">
    <source>
        <dbReference type="ARBA" id="ARBA00022695"/>
    </source>
</evidence>
<keyword evidence="4 6" id="KW-0548">Nucleotidyltransferase</keyword>
<reference evidence="9" key="1">
    <citation type="submission" date="2016-10" db="EMBL/GenBank/DDBJ databases">
        <authorList>
            <person name="Varghese N."/>
            <person name="Submissions S."/>
        </authorList>
    </citation>
    <scope>NUCLEOTIDE SEQUENCE [LARGE SCALE GENOMIC DNA]</scope>
    <source>
        <strain evidence="9">CGMCC 1.8946</strain>
    </source>
</reference>
<comment type="similarity">
    <text evidence="6">Belongs to the DarT ADP-ribosyltransferase family.</text>
</comment>
<keyword evidence="5 6" id="KW-0238">DNA-binding</keyword>
<evidence type="ECO:0000256" key="2">
    <source>
        <dbReference type="ARBA" id="ARBA00022676"/>
    </source>
</evidence>
<evidence type="ECO:0000313" key="8">
    <source>
        <dbReference type="EMBL" id="SCW81920.1"/>
    </source>
</evidence>
<name>A0A1G4TKG9_9BACL</name>
<accession>A0A1G4TKG9</accession>
<dbReference type="InterPro" id="IPR029494">
    <property type="entry name" value="DarT"/>
</dbReference>
<evidence type="ECO:0000256" key="6">
    <source>
        <dbReference type="PROSITE-ProRule" id="PRU01362"/>
    </source>
</evidence>
<dbReference type="Pfam" id="PF14487">
    <property type="entry name" value="DarT"/>
    <property type="match status" value="1"/>
</dbReference>
<dbReference type="GO" id="GO:0016757">
    <property type="term" value="F:glycosyltransferase activity"/>
    <property type="evidence" value="ECO:0007669"/>
    <property type="project" value="UniProtKB-UniRule"/>
</dbReference>
<dbReference type="RefSeq" id="WP_090676190.1">
    <property type="nucleotide sequence ID" value="NZ_FMTT01000056.1"/>
</dbReference>
<sequence length="208" mass="23828">MRQAIKDLGIDYLVHFTQADNLSSIFNHGILPVSLQRSRNISAKRNDLFRMDFCEGATSTSIRFPNYRLFFKFRMNDRSVDWVVLALSTDLLHEKQCAFCTDNAANSNISQQALRDRMGPDALRRMFDDVPGKPPRSVLGTPDSSPTNPQAEVLVFGEIEPQYIGAVIFENNTTSAKYRHLLPENLQVEVLDGFFAPRKDYAHWRREE</sequence>
<gene>
    <name evidence="8" type="ORF">SAMN04487970_10564</name>
</gene>
<dbReference type="STRING" id="624147.SAMN04487970_10564"/>
<dbReference type="AlphaFoldDB" id="A0A1G4TKG9"/>
<evidence type="ECO:0000256" key="5">
    <source>
        <dbReference type="ARBA" id="ARBA00023125"/>
    </source>
</evidence>
<feature type="domain" description="DarT" evidence="7">
    <location>
        <begin position="11"/>
        <end position="196"/>
    </location>
</feature>
<evidence type="ECO:0000256" key="3">
    <source>
        <dbReference type="ARBA" id="ARBA00022679"/>
    </source>
</evidence>
<organism evidence="8 9">
    <name type="scientific">Paenibacillus tianmuensis</name>
    <dbReference type="NCBI Taxonomy" id="624147"/>
    <lineage>
        <taxon>Bacteria</taxon>
        <taxon>Bacillati</taxon>
        <taxon>Bacillota</taxon>
        <taxon>Bacilli</taxon>
        <taxon>Bacillales</taxon>
        <taxon>Paenibacillaceae</taxon>
        <taxon>Paenibacillus</taxon>
    </lineage>
</organism>
<comment type="catalytic activity">
    <reaction evidence="6">
        <text>a thymidine in DNA + NAD(+) = an N-(ADP-alpha-D-ribosyl)-thymidine in DNA + nicotinamide + H(+)</text>
        <dbReference type="Rhea" id="RHEA:71651"/>
        <dbReference type="Rhea" id="RHEA-COMP:13556"/>
        <dbReference type="Rhea" id="RHEA-COMP:18051"/>
        <dbReference type="ChEBI" id="CHEBI:15378"/>
        <dbReference type="ChEBI" id="CHEBI:17154"/>
        <dbReference type="ChEBI" id="CHEBI:57540"/>
        <dbReference type="ChEBI" id="CHEBI:137386"/>
        <dbReference type="ChEBI" id="CHEBI:191199"/>
    </reaction>
</comment>